<dbReference type="OrthoDB" id="26009at2157"/>
<accession>G0EFU9</accession>
<dbReference type="AlphaFoldDB" id="G0EFU9"/>
<dbReference type="eggNOG" id="arCOG05713">
    <property type="taxonomic scope" value="Archaea"/>
</dbReference>
<evidence type="ECO:0000313" key="1">
    <source>
        <dbReference type="EMBL" id="AEM39050.1"/>
    </source>
</evidence>
<sequence>MQGENEHLELEYMLDRVANFYAKIGPLKLGLARNEIPLAYKDAEGLLLVAIAVKLLLSVFMLLEKFYERVIRAASSVETIESPATLGYLDVQRTIRNIVALRPPVWRVVRRGLNPNDRVHVCSLYNTAVGLAGQAKRIMESVEEASATTIYGELDRLLKKLGRLSQRVKSLYRRLCGFHPESITYNPCLDARRACNVCNAQSVAGVHSKLLSNLCTLHSMLYGEKASRVAIVRRVKDDTEYIEAVLRVYAQRLYELYVLYMLLRALEGLTPGRIQARKERVIVLEYDGSIIIFYNSKPRVDGMLLSRIARGKAVPQLDPGILEAASGRPDITLVVGDRVAAVFEAKYSRRPSYLTAARFKTLAYIHEYDARAGVLVYPGLGATSSAYEEEDDVDTIRLLAEAEKNGTLAIRLYGNSTLYILPLLPREDIEEENIERMRRVLRSLVVLS</sequence>
<evidence type="ECO:0000313" key="2">
    <source>
        <dbReference type="Proteomes" id="UP000001037"/>
    </source>
</evidence>
<dbReference type="EMBL" id="CP002838">
    <property type="protein sequence ID" value="AEM39050.1"/>
    <property type="molecule type" value="Genomic_DNA"/>
</dbReference>
<dbReference type="HOGENOM" id="CLU_610636_0_0_2"/>
<dbReference type="GeneID" id="11138370"/>
<dbReference type="KEGG" id="pfm:Pyrfu_1187"/>
<dbReference type="RefSeq" id="WP_014026727.1">
    <property type="nucleotide sequence ID" value="NC_015931.1"/>
</dbReference>
<name>G0EFU9_PYRF1</name>
<proteinExistence type="predicted"/>
<organism evidence="1 2">
    <name type="scientific">Pyrolobus fumarii (strain DSM 11204 / 1A)</name>
    <dbReference type="NCBI Taxonomy" id="694429"/>
    <lineage>
        <taxon>Archaea</taxon>
        <taxon>Thermoproteota</taxon>
        <taxon>Thermoprotei</taxon>
        <taxon>Desulfurococcales</taxon>
        <taxon>Pyrodictiaceae</taxon>
        <taxon>Pyrolobus</taxon>
    </lineage>
</organism>
<protein>
    <submittedName>
        <fullName evidence="1">Uncharacterized protein</fullName>
    </submittedName>
</protein>
<dbReference type="InParanoid" id="G0EFU9"/>
<reference evidence="1 2" key="1">
    <citation type="journal article" date="2011" name="Stand. Genomic Sci.">
        <title>Complete genome sequence of the hyperthermophilic chemolithoautotroph Pyrolobus fumarii type strain (1A).</title>
        <authorList>
            <person name="Anderson I."/>
            <person name="Goker M."/>
            <person name="Nolan M."/>
            <person name="Lucas S."/>
            <person name="Hammon N."/>
            <person name="Deshpande S."/>
            <person name="Cheng J.F."/>
            <person name="Tapia R."/>
            <person name="Han C."/>
            <person name="Goodwin L."/>
            <person name="Pitluck S."/>
            <person name="Huntemann M."/>
            <person name="Liolios K."/>
            <person name="Ivanova N."/>
            <person name="Pagani I."/>
            <person name="Mavromatis K."/>
            <person name="Ovchinikova G."/>
            <person name="Pati A."/>
            <person name="Chen A."/>
            <person name="Palaniappan K."/>
            <person name="Land M."/>
            <person name="Hauser L."/>
            <person name="Brambilla E.M."/>
            <person name="Huber H."/>
            <person name="Yasawong M."/>
            <person name="Rohde M."/>
            <person name="Spring S."/>
            <person name="Abt B."/>
            <person name="Sikorski J."/>
            <person name="Wirth R."/>
            <person name="Detter J.C."/>
            <person name="Woyke T."/>
            <person name="Bristow J."/>
            <person name="Eisen J.A."/>
            <person name="Markowitz V."/>
            <person name="Hugenholtz P."/>
            <person name="Kyrpides N.C."/>
            <person name="Klenk H.P."/>
            <person name="Lapidus A."/>
        </authorList>
    </citation>
    <scope>NUCLEOTIDE SEQUENCE [LARGE SCALE GENOMIC DNA]</scope>
    <source>
        <strain evidence="2">DSM 11204 / 1A</strain>
    </source>
</reference>
<dbReference type="Proteomes" id="UP000001037">
    <property type="component" value="Chromosome"/>
</dbReference>
<gene>
    <name evidence="1" type="ordered locus">Pyrfu_1187</name>
</gene>
<keyword evidence="2" id="KW-1185">Reference proteome</keyword>